<keyword evidence="8" id="KW-0807">Transducer</keyword>
<evidence type="ECO:0000256" key="1">
    <source>
        <dbReference type="ARBA" id="ARBA00004141"/>
    </source>
</evidence>
<feature type="domain" description="G-protein coupled receptors family 3 profile" evidence="10">
    <location>
        <begin position="940"/>
        <end position="1185"/>
    </location>
</feature>
<keyword evidence="7" id="KW-0325">Glycoprotein</keyword>
<evidence type="ECO:0000256" key="4">
    <source>
        <dbReference type="ARBA" id="ARBA00023040"/>
    </source>
</evidence>
<keyword evidence="4" id="KW-0297">G-protein coupled receptor</keyword>
<dbReference type="AlphaFoldDB" id="A0A1Y2AK16"/>
<proteinExistence type="predicted"/>
<feature type="transmembrane region" description="Helical" evidence="9">
    <location>
        <begin position="1052"/>
        <end position="1075"/>
    </location>
</feature>
<dbReference type="PANTHER" id="PTHR10519">
    <property type="entry name" value="GABA-B RECEPTOR"/>
    <property type="match status" value="1"/>
</dbReference>
<evidence type="ECO:0000256" key="7">
    <source>
        <dbReference type="ARBA" id="ARBA00023180"/>
    </source>
</evidence>
<dbReference type="PROSITE" id="PS50259">
    <property type="entry name" value="G_PROTEIN_RECEP_F3_4"/>
    <property type="match status" value="1"/>
</dbReference>
<sequence>MKIKKLLNIVLFLISTLFALKCFALKKNYMYVGEGLHYSTIEDALQECTDNFIGLQNVETSIFIKSGIYKPQNTLKCTVFGETSTINFIGEGIDKTILECHSLNRLIALQIGEEYKHHSWSFKDMTIKGCQRKIESINVNSGTINFENIKFTGNENAGAVILERTANGNFNNTIFIDNYEGPNIELSTNGIINIKNSKLLGFPSCFNENKKCKRNLINILSKDRVILNIENSELANTFFNAEDPSLSENEVISNLGASNFNSIIIKNSLFHNSMITNSGAISVTCWKTNIIPEIYIYNTTFKNNVAYQAAAIRTAGYLKLKIEDCYFYNNTSKSVGIIYHNIDLTEEGTVYKTEIELNNCYIENSWENNYEEYSIGKIYASSGFGASYFRNLIVNNFKRGNLVYSPYSTTNFINCTFSNLNLKEPVFKLDYQDEEFIFDGCTFKNINIDNEEYGLIYTSKNSGKLNILNSNFSDFISNNAAILLSEINDGSDIYFINNTLTNIYSMNGIIVIKNDDIGNNKYNGINIKNDSFINCSSVKTAIISIDYGSFANISGCTFINSGTGKEFAYVNISGSVLQISGNSEVNFENNVIEDCYSSDSGSAINLSLNSNLNIYNSTFSNCLSGLDSGIMYFNYWEGNLTIKNSEFINNAAILNGGIFLISNDNVLENANILIEDSNFKNNKASLGAIIYIGIITSKFDITKNLKIRNSNFVDNEADAGEILFISEASQAKYIFDKNEINEDKIDTHPSYLSWDSESIVIYNSDRKILKSGDNIPNGLKAYILSNNNRLYDIITQNTGSLLSVIFVNATILDQYGKETNDAIIVGDRETFCWDGICNLNTVKVYGKEGQYTLQIYVISNGGFISMNSKNITINITIEKCDREFNNDYLKIGYDICYNPACSKCVHGNCGDMNICTCTDPSIWKGDACDERYKYIFSLTLRVIFEIICFISALFSILLIYGIWSNQKETVIKKSNPTFLIVAVIGSIINYSTVIFYHGDRNSTSCTTVLWVKYIGFAVLYGSIMIRIMKVWRIIVSSKNNYKTTTMTKSTMFTYLFLIISVYIIILIICTIIQKIDIEIKISFEKEFYKCKNTTFMFLLYGSTIAVLLWGVYLALETSNLPEQFNEAKSVGISTYVYAFAMIISEIIDNITALNPDYSFLLNITCMLIYTWTSIFTIVVPKVYAVYSEWFIIIDVLKRNILGTDNIISFEQSGTSNRDYMDNMGNVGGLSVIDRK</sequence>
<dbReference type="PANTHER" id="PTHR10519:SF20">
    <property type="entry name" value="G-PROTEIN COUPLED RECEPTOR 156-RELATED"/>
    <property type="match status" value="1"/>
</dbReference>
<comment type="subcellular location">
    <subcellularLocation>
        <location evidence="1">Membrane</location>
        <topology evidence="1">Multi-pass membrane protein</topology>
    </subcellularLocation>
</comment>
<keyword evidence="2 9" id="KW-0812">Transmembrane</keyword>
<protein>
    <recommendedName>
        <fullName evidence="10">G-protein coupled receptors family 3 profile domain-containing protein</fullName>
    </recommendedName>
</protein>
<evidence type="ECO:0000256" key="8">
    <source>
        <dbReference type="ARBA" id="ARBA00023224"/>
    </source>
</evidence>
<evidence type="ECO:0000256" key="2">
    <source>
        <dbReference type="ARBA" id="ARBA00022692"/>
    </source>
</evidence>
<evidence type="ECO:0000256" key="5">
    <source>
        <dbReference type="ARBA" id="ARBA00023136"/>
    </source>
</evidence>
<feature type="transmembrane region" description="Helical" evidence="9">
    <location>
        <begin position="1127"/>
        <end position="1147"/>
    </location>
</feature>
<keyword evidence="5 9" id="KW-0472">Membrane</keyword>
<dbReference type="InterPro" id="IPR011050">
    <property type="entry name" value="Pectin_lyase_fold/virulence"/>
</dbReference>
<feature type="transmembrane region" description="Helical" evidence="9">
    <location>
        <begin position="942"/>
        <end position="963"/>
    </location>
</feature>
<dbReference type="GO" id="GO:0007214">
    <property type="term" value="P:gamma-aminobutyric acid signaling pathway"/>
    <property type="evidence" value="ECO:0007669"/>
    <property type="project" value="TreeGrafter"/>
</dbReference>
<dbReference type="InterPro" id="IPR006626">
    <property type="entry name" value="PbH1"/>
</dbReference>
<keyword evidence="3 9" id="KW-1133">Transmembrane helix</keyword>
<dbReference type="OrthoDB" id="2143995at2759"/>
<name>A0A1Y2AK16_9FUNG</name>
<feature type="transmembrane region" description="Helical" evidence="9">
    <location>
        <begin position="1159"/>
        <end position="1179"/>
    </location>
</feature>
<dbReference type="InterPro" id="IPR002455">
    <property type="entry name" value="GPCR3_GABA-B"/>
</dbReference>
<reference evidence="11 12" key="1">
    <citation type="submission" date="2016-08" db="EMBL/GenBank/DDBJ databases">
        <title>A Parts List for Fungal Cellulosomes Revealed by Comparative Genomics.</title>
        <authorList>
            <consortium name="DOE Joint Genome Institute"/>
            <person name="Haitjema C.H."/>
            <person name="Gilmore S.P."/>
            <person name="Henske J.K."/>
            <person name="Solomon K.V."/>
            <person name="De Groot R."/>
            <person name="Kuo A."/>
            <person name="Mondo S.J."/>
            <person name="Salamov A.A."/>
            <person name="Labutti K."/>
            <person name="Zhao Z."/>
            <person name="Chiniquy J."/>
            <person name="Barry K."/>
            <person name="Brewer H.M."/>
            <person name="Purvine S.O."/>
            <person name="Wright A.T."/>
            <person name="Boxma B."/>
            <person name="Van Alen T."/>
            <person name="Hackstein J.H."/>
            <person name="Baker S.E."/>
            <person name="Grigoriev I.V."/>
            <person name="O'Malley M.A."/>
        </authorList>
    </citation>
    <scope>NUCLEOTIDE SEQUENCE [LARGE SCALE GENOMIC DNA]</scope>
    <source>
        <strain evidence="11 12">G1</strain>
    </source>
</reference>
<dbReference type="Pfam" id="PF00003">
    <property type="entry name" value="7tm_3"/>
    <property type="match status" value="1"/>
</dbReference>
<evidence type="ECO:0000259" key="10">
    <source>
        <dbReference type="PROSITE" id="PS50259"/>
    </source>
</evidence>
<feature type="transmembrane region" description="Helical" evidence="9">
    <location>
        <begin position="1095"/>
        <end position="1115"/>
    </location>
</feature>
<feature type="transmembrane region" description="Helical" evidence="9">
    <location>
        <begin position="975"/>
        <end position="998"/>
    </location>
</feature>
<comment type="caution">
    <text evidence="11">The sequence shown here is derived from an EMBL/GenBank/DDBJ whole genome shotgun (WGS) entry which is preliminary data.</text>
</comment>
<dbReference type="EMBL" id="MCOG01000250">
    <property type="protein sequence ID" value="ORY22295.1"/>
    <property type="molecule type" value="Genomic_DNA"/>
</dbReference>
<gene>
    <name evidence="11" type="ORF">LY90DRAFT_675942</name>
</gene>
<evidence type="ECO:0000313" key="11">
    <source>
        <dbReference type="EMBL" id="ORY22295.1"/>
    </source>
</evidence>
<evidence type="ECO:0000256" key="6">
    <source>
        <dbReference type="ARBA" id="ARBA00023170"/>
    </source>
</evidence>
<evidence type="ECO:0000256" key="9">
    <source>
        <dbReference type="SAM" id="Phobius"/>
    </source>
</evidence>
<dbReference type="SMART" id="SM00710">
    <property type="entry name" value="PbH1"/>
    <property type="match status" value="11"/>
</dbReference>
<dbReference type="InterPro" id="IPR017978">
    <property type="entry name" value="GPCR_3_C"/>
</dbReference>
<evidence type="ECO:0000256" key="3">
    <source>
        <dbReference type="ARBA" id="ARBA00022989"/>
    </source>
</evidence>
<keyword evidence="12" id="KW-1185">Reference proteome</keyword>
<dbReference type="GO" id="GO:0038039">
    <property type="term" value="C:G protein-coupled receptor heterodimeric complex"/>
    <property type="evidence" value="ECO:0007669"/>
    <property type="project" value="TreeGrafter"/>
</dbReference>
<dbReference type="Proteomes" id="UP000193920">
    <property type="component" value="Unassembled WGS sequence"/>
</dbReference>
<accession>A0A1Y2AK16</accession>
<dbReference type="GO" id="GO:0004965">
    <property type="term" value="F:G protein-coupled GABA receptor activity"/>
    <property type="evidence" value="ECO:0007669"/>
    <property type="project" value="InterPro"/>
</dbReference>
<feature type="transmembrane region" description="Helical" evidence="9">
    <location>
        <begin position="1010"/>
        <end position="1031"/>
    </location>
</feature>
<dbReference type="SUPFAM" id="SSF51126">
    <property type="entry name" value="Pectin lyase-like"/>
    <property type="match status" value="2"/>
</dbReference>
<keyword evidence="6" id="KW-0675">Receptor</keyword>
<organism evidence="11 12">
    <name type="scientific">Neocallimastix californiae</name>
    <dbReference type="NCBI Taxonomy" id="1754190"/>
    <lineage>
        <taxon>Eukaryota</taxon>
        <taxon>Fungi</taxon>
        <taxon>Fungi incertae sedis</taxon>
        <taxon>Chytridiomycota</taxon>
        <taxon>Chytridiomycota incertae sedis</taxon>
        <taxon>Neocallimastigomycetes</taxon>
        <taxon>Neocallimastigales</taxon>
        <taxon>Neocallimastigaceae</taxon>
        <taxon>Neocallimastix</taxon>
    </lineage>
</organism>
<dbReference type="Pfam" id="PF13229">
    <property type="entry name" value="Beta_helix"/>
    <property type="match status" value="1"/>
</dbReference>
<dbReference type="InterPro" id="IPR039448">
    <property type="entry name" value="Beta_helix"/>
</dbReference>
<evidence type="ECO:0000313" key="12">
    <source>
        <dbReference type="Proteomes" id="UP000193920"/>
    </source>
</evidence>